<dbReference type="Proteomes" id="UP000288216">
    <property type="component" value="Unassembled WGS sequence"/>
</dbReference>
<evidence type="ECO:0000256" key="1">
    <source>
        <dbReference type="ARBA" id="ARBA00022737"/>
    </source>
</evidence>
<feature type="domain" description="Laminin G" evidence="6">
    <location>
        <begin position="79"/>
        <end position="224"/>
    </location>
</feature>
<dbReference type="FunFam" id="2.60.120.200:FF:000015">
    <property type="entry name" value="protein kinase C-binding protein NELL1"/>
    <property type="match status" value="1"/>
</dbReference>
<keyword evidence="3" id="KW-0325">Glycoprotein</keyword>
<gene>
    <name evidence="7" type="ORF">scyTo_0008469</name>
</gene>
<sequence length="274" mass="31213">MDLIPVILAVMVSAEPVLGFGMDPNFQIDVTTELDLDYARTGVAQVPGLYNNSKAYLFQDVKRQIQAAPHIAEKVIQLLRNKSEFTIVATVQQNSLTSGVILSIHESDLRYFELESSGQRDEIRYHYRFNGKPRTEVFPYRLADGLWHQIALSVSASHLLLHVDCNKIYERVIDPPQTNFSPGISLWLGQRNSRHGLFKGILQDVKIILIPNGYIMQCPNLNRRMRLFIHIRDRNADVIASVKMKLLLLSSAQKQGKKIRLEIVCVNFIQGNLF</sequence>
<evidence type="ECO:0000256" key="4">
    <source>
        <dbReference type="SAM" id="SignalP"/>
    </source>
</evidence>
<keyword evidence="4" id="KW-0732">Signal</keyword>
<dbReference type="GO" id="GO:0008201">
    <property type="term" value="F:heparin binding"/>
    <property type="evidence" value="ECO:0007669"/>
    <property type="project" value="TreeGrafter"/>
</dbReference>
<organism evidence="7 8">
    <name type="scientific">Scyliorhinus torazame</name>
    <name type="common">Cloudy catshark</name>
    <name type="synonym">Catulus torazame</name>
    <dbReference type="NCBI Taxonomy" id="75743"/>
    <lineage>
        <taxon>Eukaryota</taxon>
        <taxon>Metazoa</taxon>
        <taxon>Chordata</taxon>
        <taxon>Craniata</taxon>
        <taxon>Vertebrata</taxon>
        <taxon>Chondrichthyes</taxon>
        <taxon>Elasmobranchii</taxon>
        <taxon>Galeomorphii</taxon>
        <taxon>Galeoidea</taxon>
        <taxon>Carcharhiniformes</taxon>
        <taxon>Scyliorhinidae</taxon>
        <taxon>Scyliorhinus</taxon>
    </lineage>
</organism>
<reference evidence="7 8" key="1">
    <citation type="journal article" date="2018" name="Nat. Ecol. Evol.">
        <title>Shark genomes provide insights into elasmobranch evolution and the origin of vertebrates.</title>
        <authorList>
            <person name="Hara Y"/>
            <person name="Yamaguchi K"/>
            <person name="Onimaru K"/>
            <person name="Kadota M"/>
            <person name="Koyanagi M"/>
            <person name="Keeley SD"/>
            <person name="Tatsumi K"/>
            <person name="Tanaka K"/>
            <person name="Motone F"/>
            <person name="Kageyama Y"/>
            <person name="Nozu R"/>
            <person name="Adachi N"/>
            <person name="Nishimura O"/>
            <person name="Nakagawa R"/>
            <person name="Tanegashima C"/>
            <person name="Kiyatake I"/>
            <person name="Matsumoto R"/>
            <person name="Murakumo K"/>
            <person name="Nishida K"/>
            <person name="Terakita A"/>
            <person name="Kuratani S"/>
            <person name="Sato K"/>
            <person name="Hyodo S Kuraku.S."/>
        </authorList>
    </citation>
    <scope>NUCLEOTIDE SEQUENCE [LARGE SCALE GENOMIC DNA]</scope>
</reference>
<proteinExistence type="predicted"/>
<dbReference type="SMART" id="SM00210">
    <property type="entry name" value="TSPN"/>
    <property type="match status" value="1"/>
</dbReference>
<dbReference type="InterPro" id="IPR048287">
    <property type="entry name" value="TSPN-like_N"/>
</dbReference>
<evidence type="ECO:0000313" key="7">
    <source>
        <dbReference type="EMBL" id="GCB69908.1"/>
    </source>
</evidence>
<dbReference type="CDD" id="cd00110">
    <property type="entry name" value="LamG"/>
    <property type="match status" value="1"/>
</dbReference>
<dbReference type="GO" id="GO:0045778">
    <property type="term" value="P:positive regulation of ossification"/>
    <property type="evidence" value="ECO:0007669"/>
    <property type="project" value="TreeGrafter"/>
</dbReference>
<accession>A0A401P9W6</accession>
<evidence type="ECO:0000313" key="8">
    <source>
        <dbReference type="Proteomes" id="UP000288216"/>
    </source>
</evidence>
<dbReference type="STRING" id="75743.A0A401P9W6"/>
<dbReference type="EMBL" id="BFAA01003248">
    <property type="protein sequence ID" value="GCB69908.1"/>
    <property type="molecule type" value="Genomic_DNA"/>
</dbReference>
<feature type="signal peptide" evidence="4">
    <location>
        <begin position="1"/>
        <end position="19"/>
    </location>
</feature>
<dbReference type="Pfam" id="PF02210">
    <property type="entry name" value="Laminin_G_2"/>
    <property type="match status" value="1"/>
</dbReference>
<dbReference type="SMART" id="SM00282">
    <property type="entry name" value="LamG"/>
    <property type="match status" value="1"/>
</dbReference>
<dbReference type="InterPro" id="IPR001791">
    <property type="entry name" value="Laminin_G"/>
</dbReference>
<dbReference type="InterPro" id="IPR051586">
    <property type="entry name" value="PKC-binding_NELL"/>
</dbReference>
<dbReference type="GO" id="GO:0005737">
    <property type="term" value="C:cytoplasm"/>
    <property type="evidence" value="ECO:0007669"/>
    <property type="project" value="TreeGrafter"/>
</dbReference>
<evidence type="ECO:0000259" key="6">
    <source>
        <dbReference type="SMART" id="SM00282"/>
    </source>
</evidence>
<dbReference type="Gene3D" id="2.60.120.200">
    <property type="match status" value="1"/>
</dbReference>
<dbReference type="AlphaFoldDB" id="A0A401P9W6"/>
<feature type="domain" description="Thrombospondin-like N-terminal" evidence="5">
    <location>
        <begin position="27"/>
        <end position="211"/>
    </location>
</feature>
<dbReference type="InterPro" id="IPR013320">
    <property type="entry name" value="ConA-like_dom_sf"/>
</dbReference>
<dbReference type="SUPFAM" id="SSF49899">
    <property type="entry name" value="Concanavalin A-like lectins/glucanases"/>
    <property type="match status" value="1"/>
</dbReference>
<dbReference type="GO" id="GO:0005615">
    <property type="term" value="C:extracellular space"/>
    <property type="evidence" value="ECO:0007669"/>
    <property type="project" value="TreeGrafter"/>
</dbReference>
<dbReference type="GO" id="GO:0005080">
    <property type="term" value="F:protein kinase C binding"/>
    <property type="evidence" value="ECO:0007669"/>
    <property type="project" value="TreeGrafter"/>
</dbReference>
<dbReference type="OrthoDB" id="6516201at2759"/>
<name>A0A401P9W6_SCYTO</name>
<dbReference type="PANTHER" id="PTHR24042:SF2">
    <property type="entry name" value="PROTEIN KINASE C-BINDING PROTEIN NELL1"/>
    <property type="match status" value="1"/>
</dbReference>
<evidence type="ECO:0000256" key="3">
    <source>
        <dbReference type="ARBA" id="ARBA00023180"/>
    </source>
</evidence>
<dbReference type="GO" id="GO:0045667">
    <property type="term" value="P:regulation of osteoblast differentiation"/>
    <property type="evidence" value="ECO:0007669"/>
    <property type="project" value="TreeGrafter"/>
</dbReference>
<evidence type="ECO:0000259" key="5">
    <source>
        <dbReference type="SMART" id="SM00210"/>
    </source>
</evidence>
<evidence type="ECO:0000256" key="2">
    <source>
        <dbReference type="ARBA" id="ARBA00022837"/>
    </source>
</evidence>
<evidence type="ECO:0008006" key="9">
    <source>
        <dbReference type="Google" id="ProtNLM"/>
    </source>
</evidence>
<dbReference type="PANTHER" id="PTHR24042">
    <property type="entry name" value="NEL HOMOLOG"/>
    <property type="match status" value="1"/>
</dbReference>
<feature type="chain" id="PRO_5019232447" description="Laminin G domain-containing protein" evidence="4">
    <location>
        <begin position="20"/>
        <end position="274"/>
    </location>
</feature>
<keyword evidence="2" id="KW-0106">Calcium</keyword>
<keyword evidence="1" id="KW-0677">Repeat</keyword>
<keyword evidence="8" id="KW-1185">Reference proteome</keyword>
<protein>
    <recommendedName>
        <fullName evidence="9">Laminin G domain-containing protein</fullName>
    </recommendedName>
</protein>
<comment type="caution">
    <text evidence="7">The sequence shown here is derived from an EMBL/GenBank/DDBJ whole genome shotgun (WGS) entry which is preliminary data.</text>
</comment>